<sequence>MGFFDLFKIKKALSPEPLDNKSIFPEQINFSQSAKASDNYCQKIYDLYYKDYPEMPFISKDRELNTNWFEQAKTFSQQSLVSKSMMKRYSDGLLPGHIYMLYWLKKYSNKKTPAYFEYEYGIDFVAEKTFLKRNGYLDELDKPTPKGNLAIQRHSSVIEERHPSPRYSGVPDASSPVILPVGRNIPSSLNHGIITVPSSDKALIEKEFKQLNKLISFALKQAHLSNRLSIDTNKFLYSTDFTFYEACPYTQTGKLSKYPLSLHYAYASHKDLNPPQDYFGEIHYMQDGSIGKARLIFWQKKHGFMIHLAKSGGKLSVKKVEKITDAKWETIYKL</sequence>
<proteinExistence type="predicted"/>
<dbReference type="EMBL" id="BK015138">
    <property type="protein sequence ID" value="DAD92549.1"/>
    <property type="molecule type" value="Genomic_DNA"/>
</dbReference>
<reference evidence="1" key="1">
    <citation type="journal article" date="2021" name="Proc. Natl. Acad. Sci. U.S.A.">
        <title>A Catalog of Tens of Thousands of Viruses from Human Metagenomes Reveals Hidden Associations with Chronic Diseases.</title>
        <authorList>
            <person name="Tisza M.J."/>
            <person name="Buck C.B."/>
        </authorList>
    </citation>
    <scope>NUCLEOTIDE SEQUENCE</scope>
    <source>
        <strain evidence="1">Ct5Tq8</strain>
    </source>
</reference>
<evidence type="ECO:0000313" key="1">
    <source>
        <dbReference type="EMBL" id="DAD92549.1"/>
    </source>
</evidence>
<protein>
    <submittedName>
        <fullName evidence="1">Uncharacterized protein</fullName>
    </submittedName>
</protein>
<accession>A0A8S5NCK6</accession>
<name>A0A8S5NCK6_9CAUD</name>
<organism evidence="1">
    <name type="scientific">Myoviridae sp. ct5Tq8</name>
    <dbReference type="NCBI Taxonomy" id="2826612"/>
    <lineage>
        <taxon>Viruses</taxon>
        <taxon>Duplodnaviria</taxon>
        <taxon>Heunggongvirae</taxon>
        <taxon>Uroviricota</taxon>
        <taxon>Caudoviricetes</taxon>
    </lineage>
</organism>